<dbReference type="InterPro" id="IPR006162">
    <property type="entry name" value="Ppantetheine_attach_site"/>
</dbReference>
<organism evidence="4 5">
    <name type="scientific">Amycolatopsis bullii</name>
    <dbReference type="NCBI Taxonomy" id="941987"/>
    <lineage>
        <taxon>Bacteria</taxon>
        <taxon>Bacillati</taxon>
        <taxon>Actinomycetota</taxon>
        <taxon>Actinomycetes</taxon>
        <taxon>Pseudonocardiales</taxon>
        <taxon>Pseudonocardiaceae</taxon>
        <taxon>Amycolatopsis</taxon>
    </lineage>
</organism>
<dbReference type="Proteomes" id="UP000649955">
    <property type="component" value="Unassembled WGS sequence"/>
</dbReference>
<protein>
    <recommendedName>
        <fullName evidence="3">Carrier domain-containing protein</fullName>
    </recommendedName>
</protein>
<dbReference type="RefSeq" id="WP_191316329.1">
    <property type="nucleotide sequence ID" value="NZ_BNAW01000058.1"/>
</dbReference>
<evidence type="ECO:0000256" key="1">
    <source>
        <dbReference type="ARBA" id="ARBA00022450"/>
    </source>
</evidence>
<proteinExistence type="predicted"/>
<reference evidence="5" key="1">
    <citation type="journal article" date="2019" name="Int. J. Syst. Evol. Microbiol.">
        <title>The Global Catalogue of Microorganisms (GCM) 10K type strain sequencing project: providing services to taxonomists for standard genome sequencing and annotation.</title>
        <authorList>
            <consortium name="The Broad Institute Genomics Platform"/>
            <consortium name="The Broad Institute Genome Sequencing Center for Infectious Disease"/>
            <person name="Wu L."/>
            <person name="Ma J."/>
        </authorList>
    </citation>
    <scope>NUCLEOTIDE SEQUENCE [LARGE SCALE GENOMIC DNA]</scope>
    <source>
        <strain evidence="5">CGMCC 4.7680</strain>
    </source>
</reference>
<name>A0ABQ3KTD9_9PSEU</name>
<evidence type="ECO:0000259" key="3">
    <source>
        <dbReference type="PROSITE" id="PS50075"/>
    </source>
</evidence>
<gene>
    <name evidence="4" type="ORF">GCM10017567_77780</name>
</gene>
<dbReference type="Gene3D" id="1.10.1200.10">
    <property type="entry name" value="ACP-like"/>
    <property type="match status" value="1"/>
</dbReference>
<dbReference type="SUPFAM" id="SSF47336">
    <property type="entry name" value="ACP-like"/>
    <property type="match status" value="1"/>
</dbReference>
<dbReference type="PROSITE" id="PS50075">
    <property type="entry name" value="CARRIER"/>
    <property type="match status" value="1"/>
</dbReference>
<sequence length="89" mass="9584">MPDTLPIPPRFLEILIAHLPYALGDRLAEDDDLAALGLDSMGVVQLVTDLEETFGFELPDELLTEDTFATAGSLWAAVAEFVAPEPADV</sequence>
<dbReference type="InterPro" id="IPR036736">
    <property type="entry name" value="ACP-like_sf"/>
</dbReference>
<evidence type="ECO:0000313" key="5">
    <source>
        <dbReference type="Proteomes" id="UP000649955"/>
    </source>
</evidence>
<comment type="caution">
    <text evidence="4">The sequence shown here is derived from an EMBL/GenBank/DDBJ whole genome shotgun (WGS) entry which is preliminary data.</text>
</comment>
<evidence type="ECO:0000313" key="4">
    <source>
        <dbReference type="EMBL" id="GHG43942.1"/>
    </source>
</evidence>
<evidence type="ECO:0000256" key="2">
    <source>
        <dbReference type="ARBA" id="ARBA00022553"/>
    </source>
</evidence>
<dbReference type="EMBL" id="BNAW01000058">
    <property type="protein sequence ID" value="GHG43942.1"/>
    <property type="molecule type" value="Genomic_DNA"/>
</dbReference>
<feature type="domain" description="Carrier" evidence="3">
    <location>
        <begin position="5"/>
        <end position="82"/>
    </location>
</feature>
<dbReference type="InterPro" id="IPR009081">
    <property type="entry name" value="PP-bd_ACP"/>
</dbReference>
<keyword evidence="1" id="KW-0596">Phosphopantetheine</keyword>
<accession>A0ABQ3KTD9</accession>
<dbReference type="PROSITE" id="PS00012">
    <property type="entry name" value="PHOSPHOPANTETHEINE"/>
    <property type="match status" value="1"/>
</dbReference>
<keyword evidence="2" id="KW-0597">Phosphoprotein</keyword>
<keyword evidence="5" id="KW-1185">Reference proteome</keyword>
<dbReference type="Pfam" id="PF00550">
    <property type="entry name" value="PP-binding"/>
    <property type="match status" value="1"/>
</dbReference>